<dbReference type="PANTHER" id="PTHR23270:SF10">
    <property type="entry name" value="PROTEIN RRP5 HOMOLOG"/>
    <property type="match status" value="1"/>
</dbReference>
<evidence type="ECO:0000256" key="1">
    <source>
        <dbReference type="ARBA" id="ARBA00004604"/>
    </source>
</evidence>
<dbReference type="Proteomes" id="UP000007148">
    <property type="component" value="Unassembled WGS sequence"/>
</dbReference>
<reference evidence="8 9" key="1">
    <citation type="journal article" date="2011" name="PLoS Pathog.">
        <title>Endophytic Life Strategies Decoded by Genome and Transcriptome Analyses of the Mutualistic Root Symbiont Piriformospora indica.</title>
        <authorList>
            <person name="Zuccaro A."/>
            <person name="Lahrmann U."/>
            <person name="Guldener U."/>
            <person name="Langen G."/>
            <person name="Pfiffi S."/>
            <person name="Biedenkopf D."/>
            <person name="Wong P."/>
            <person name="Samans B."/>
            <person name="Grimm C."/>
            <person name="Basiewicz M."/>
            <person name="Murat C."/>
            <person name="Martin F."/>
            <person name="Kogel K.H."/>
        </authorList>
    </citation>
    <scope>NUCLEOTIDE SEQUENCE [LARGE SCALE GENOMIC DNA]</scope>
    <source>
        <strain evidence="8 9">DSM 11827</strain>
    </source>
</reference>
<dbReference type="STRING" id="1109443.G4TB41"/>
<dbReference type="InParanoid" id="G4TB41"/>
<dbReference type="Pfam" id="PF24685">
    <property type="entry name" value="OB_RRP5_4th"/>
    <property type="match status" value="1"/>
</dbReference>
<dbReference type="InterPro" id="IPR011990">
    <property type="entry name" value="TPR-like_helical_dom_sf"/>
</dbReference>
<keyword evidence="9" id="KW-1185">Reference proteome</keyword>
<keyword evidence="3" id="KW-0698">rRNA processing</keyword>
<name>G4TB41_SERID</name>
<feature type="region of interest" description="Disordered" evidence="6">
    <location>
        <begin position="200"/>
        <end position="223"/>
    </location>
</feature>
<evidence type="ECO:0000256" key="2">
    <source>
        <dbReference type="ARBA" id="ARBA00011524"/>
    </source>
</evidence>
<proteinExistence type="predicted"/>
<dbReference type="InterPro" id="IPR057301">
    <property type="entry name" value="Rrp5_OB_4th"/>
</dbReference>
<sequence>MPSITLGRKRPSEAIVENGVKPKKLKFTDDGAAIAVASAPTQSSSRVKPDYGKLTKKMSNVDKTSPERAKKLATRPAKRVAVASLFKTRSTFLEEKLREEAIREADSQIFKESTSSLKKNKKRSRDGKSKSGDLDEEDLQNKDSLRIQHLSYKKLLPGTRILGQVIAILPFSIVLSLPHQMVGHVPVDKVSHIVNKAMDELGDDGSENDADEEENSTSDEEEKISRIATLEDMFTIGQYVLAVVTAVHPQGVVFTPASGASVDLGKPQNELDRASRRLELSLLPQQFNAGLSGKDLIKGQVLPAVITSVEDYGYTLDFAIANISGFLPFQHADQDDNSQEVPHNMKIGTWLATTVVKMEDNGRVCNVGIGSKVPKAELSTLPSASAVHPGCLVKAMITESAPEGLNVQVLGLFSGTIHPLHVSPGAASTAVGKKIKARILWDIPGTEPTQFALSTLPHILSLRPRLLTSPNDGEESQDLQAVFPIGTILDAVKVARVDTDRSLFLQVAEGLLGTVHISDVADEHVASLPDSSGPYKVGTVQRARVIGHNPLDGTLRCSMKESVLSQKWLKADDIQVGSLVKGTVISLNEKGLFVSLSGNVHAIVWPNHYADIPLKHPERKFRVGKLIKCRVLVVDPAQNRITLTAKKTLMESTLPIISAIETNLVNAVTHAIVFKISERVLTVEFYNNVRGIIPYKEALETLGQNLDQAFKIGQVVKVRIIEVKLEAGILVASIIKANSPVGPSKQDILAMTEIGQSVSGTVSDIHKEHVAITLQPSGALALLTLNNLANARDTSIAQLRSSLKIGDDLRDLVIVSKNSEKGLVIVVVKPKDNSKNMFNLNDPNLKLENLQLGQRVTGVVLKHSKKGAVIKMSKRLYGCLHLTEISDDYSTHPKLPPIDSVVTAAVANVDKTHRLLDLSIRPSLLEPQTQSSIVDPRIRSFAELRIGQKVRGFVTEVVDFGVFVALSPSLDAKIPVKHLFDVYNKDWKGSFTPDQMVEGRILRINVDKNQAEMTLRSGEITSLATNVTLSDFSKGQRVDGVIQNIAEYGVFIQIKGSDIKGLCHRSELADPNGPSADEMLKTFKKGDVVRALIISVDAEKKRLGFSLKPSHFFDEELEDVEMASGGENQDQNSDDGSEIVMNGQEPDEEDSGDEQEQDTDGHSEITREPENEMGAPAINLAAPLRWTAANDAEEDEAEISSDEDDGGPARKKRKRKHEILQDLTLDLQSRAPQSTADFERLLLASPNSSYLWLQFMAFQLQLSDIEKAREVGRRALKAINFREEQERLNVWIGLLNLEVTYGTEATLDAIFKEAARANDSKTVHWRLALLLDDAQKPEQAEEQFRKSCKKFGSSCKVWTLFAEHYFKRGMPEKARELLSKSLLSLEKRKHLKVASKFAQLEYRMGDPERGRTLFEGIVDTHRKRLDLWNIYIDMETGQRDIHRIRNICERAITLKLSKKKAKFLFKKWLELEKRLGDKEGEAVVKVKAVEWTQSSTQSAPE</sequence>
<protein>
    <submittedName>
        <fullName evidence="8">Related to RRP5-processing of pre-ribosomal RNA</fullName>
    </submittedName>
</protein>
<dbReference type="OrthoDB" id="412781at2759"/>
<dbReference type="Pfam" id="PF23231">
    <property type="entry name" value="HAT_Syf1_CNRKL1_C"/>
    <property type="match status" value="1"/>
</dbReference>
<feature type="region of interest" description="Disordered" evidence="6">
    <location>
        <begin position="39"/>
        <end position="72"/>
    </location>
</feature>
<dbReference type="HOGENOM" id="CLU_000845_0_1_1"/>
<dbReference type="eggNOG" id="KOG1070">
    <property type="taxonomic scope" value="Eukaryota"/>
</dbReference>
<dbReference type="FunCoup" id="G4TB41">
    <property type="interactions" value="545"/>
</dbReference>
<dbReference type="GO" id="GO:0032040">
    <property type="term" value="C:small-subunit processome"/>
    <property type="evidence" value="ECO:0007669"/>
    <property type="project" value="TreeGrafter"/>
</dbReference>
<feature type="domain" description="S1 motif" evidence="7">
    <location>
        <begin position="486"/>
        <end position="560"/>
    </location>
</feature>
<dbReference type="PANTHER" id="PTHR23270">
    <property type="entry name" value="PROGRAMMED CELL DEATH PROTEIN 11 PRE-RRNA PROCESSING PROTEIN RRP5"/>
    <property type="match status" value="1"/>
</dbReference>
<dbReference type="FunFam" id="2.40.50.140:FF:000155">
    <property type="entry name" value="rRNA biogenesis protein RRP5"/>
    <property type="match status" value="1"/>
</dbReference>
<feature type="domain" description="S1 motif" evidence="7">
    <location>
        <begin position="577"/>
        <end position="646"/>
    </location>
</feature>
<dbReference type="GO" id="GO:0003723">
    <property type="term" value="F:RNA binding"/>
    <property type="evidence" value="ECO:0007669"/>
    <property type="project" value="TreeGrafter"/>
</dbReference>
<feature type="region of interest" description="Disordered" evidence="6">
    <location>
        <begin position="1124"/>
        <end position="1175"/>
    </location>
</feature>
<feature type="domain" description="S1 motif" evidence="7">
    <location>
        <begin position="947"/>
        <end position="1016"/>
    </location>
</feature>
<feature type="domain" description="S1 motif" evidence="7">
    <location>
        <begin position="666"/>
        <end position="735"/>
    </location>
</feature>
<feature type="compositionally biased region" description="Basic and acidic residues" evidence="6">
    <location>
        <begin position="1159"/>
        <end position="1170"/>
    </location>
</feature>
<evidence type="ECO:0000256" key="4">
    <source>
        <dbReference type="ARBA" id="ARBA00022737"/>
    </source>
</evidence>
<dbReference type="GO" id="GO:0006364">
    <property type="term" value="P:rRNA processing"/>
    <property type="evidence" value="ECO:0007669"/>
    <property type="project" value="UniProtKB-KW"/>
</dbReference>
<feature type="domain" description="S1 motif" evidence="7">
    <location>
        <begin position="299"/>
        <end position="372"/>
    </location>
</feature>
<feature type="region of interest" description="Disordered" evidence="6">
    <location>
        <begin position="113"/>
        <end position="137"/>
    </location>
</feature>
<keyword evidence="5" id="KW-0539">Nucleus</keyword>
<evidence type="ECO:0000313" key="9">
    <source>
        <dbReference type="Proteomes" id="UP000007148"/>
    </source>
</evidence>
<feature type="compositionally biased region" description="Basic and acidic residues" evidence="6">
    <location>
        <begin position="126"/>
        <end position="137"/>
    </location>
</feature>
<keyword evidence="4" id="KW-0677">Repeat</keyword>
<dbReference type="FunFam" id="2.40.50.140:FF:000103">
    <property type="entry name" value="protein RRP5 homolog"/>
    <property type="match status" value="2"/>
</dbReference>
<dbReference type="SMART" id="SM00316">
    <property type="entry name" value="S1"/>
    <property type="match status" value="10"/>
</dbReference>
<dbReference type="InterPro" id="IPR012340">
    <property type="entry name" value="NA-bd_OB-fold"/>
</dbReference>
<evidence type="ECO:0000259" key="7">
    <source>
        <dbReference type="PROSITE" id="PS50126"/>
    </source>
</evidence>
<feature type="region of interest" description="Disordered" evidence="6">
    <location>
        <begin position="1192"/>
        <end position="1215"/>
    </location>
</feature>
<evidence type="ECO:0000313" key="8">
    <source>
        <dbReference type="EMBL" id="CCA68534.1"/>
    </source>
</evidence>
<dbReference type="Pfam" id="PF23459">
    <property type="entry name" value="S1_RRP5"/>
    <property type="match status" value="1"/>
</dbReference>
<dbReference type="InterPro" id="IPR055430">
    <property type="entry name" value="HAT_Syf1_CNRKL1_C"/>
</dbReference>
<dbReference type="SMART" id="SM00386">
    <property type="entry name" value="HAT"/>
    <property type="match status" value="5"/>
</dbReference>
<dbReference type="InterPro" id="IPR003107">
    <property type="entry name" value="HAT"/>
</dbReference>
<feature type="compositionally biased region" description="Acidic residues" evidence="6">
    <location>
        <begin position="200"/>
        <end position="222"/>
    </location>
</feature>
<dbReference type="CDD" id="cd05697">
    <property type="entry name" value="S1_Rrp5_repeat_hs5"/>
    <property type="match status" value="1"/>
</dbReference>
<dbReference type="Gene3D" id="1.25.40.10">
    <property type="entry name" value="Tetratricopeptide repeat domain"/>
    <property type="match status" value="2"/>
</dbReference>
<gene>
    <name evidence="8" type="ORF">PIIN_02398</name>
</gene>
<dbReference type="PROSITE" id="PS50126">
    <property type="entry name" value="S1"/>
    <property type="match status" value="8"/>
</dbReference>
<comment type="caution">
    <text evidence="8">The sequence shown here is derived from an EMBL/GenBank/DDBJ whole genome shotgun (WGS) entry which is preliminary data.</text>
</comment>
<dbReference type="Gene3D" id="2.40.50.140">
    <property type="entry name" value="Nucleic acid-binding proteins"/>
    <property type="match status" value="8"/>
</dbReference>
<dbReference type="SUPFAM" id="SSF48452">
    <property type="entry name" value="TPR-like"/>
    <property type="match status" value="1"/>
</dbReference>
<organism evidence="8 9">
    <name type="scientific">Serendipita indica (strain DSM 11827)</name>
    <name type="common">Root endophyte fungus</name>
    <name type="synonym">Piriformospora indica</name>
    <dbReference type="NCBI Taxonomy" id="1109443"/>
    <lineage>
        <taxon>Eukaryota</taxon>
        <taxon>Fungi</taxon>
        <taxon>Dikarya</taxon>
        <taxon>Basidiomycota</taxon>
        <taxon>Agaricomycotina</taxon>
        <taxon>Agaricomycetes</taxon>
        <taxon>Sebacinales</taxon>
        <taxon>Serendipitaceae</taxon>
        <taxon>Serendipita</taxon>
    </lineage>
</organism>
<dbReference type="InterPro" id="IPR045209">
    <property type="entry name" value="Rrp5"/>
</dbReference>
<comment type="subcellular location">
    <subcellularLocation>
        <location evidence="1">Nucleus</location>
        <location evidence="1">Nucleolus</location>
    </subcellularLocation>
</comment>
<dbReference type="InterPro" id="IPR003029">
    <property type="entry name" value="S1_domain"/>
</dbReference>
<evidence type="ECO:0000256" key="5">
    <source>
        <dbReference type="ARBA" id="ARBA00023242"/>
    </source>
</evidence>
<feature type="domain" description="S1 motif" evidence="7">
    <location>
        <begin position="755"/>
        <end position="829"/>
    </location>
</feature>
<feature type="domain" description="S1 motif" evidence="7">
    <location>
        <begin position="853"/>
        <end position="921"/>
    </location>
</feature>
<dbReference type="EMBL" id="CAFZ01000035">
    <property type="protein sequence ID" value="CCA68534.1"/>
    <property type="molecule type" value="Genomic_DNA"/>
</dbReference>
<feature type="compositionally biased region" description="Acidic residues" evidence="6">
    <location>
        <begin position="1145"/>
        <end position="1158"/>
    </location>
</feature>
<evidence type="ECO:0000256" key="3">
    <source>
        <dbReference type="ARBA" id="ARBA00022552"/>
    </source>
</evidence>
<dbReference type="OMA" id="EAACIMQ"/>
<dbReference type="SUPFAM" id="SSF50249">
    <property type="entry name" value="Nucleic acid-binding proteins"/>
    <property type="match status" value="8"/>
</dbReference>
<feature type="domain" description="S1 motif" evidence="7">
    <location>
        <begin position="1035"/>
        <end position="1108"/>
    </location>
</feature>
<evidence type="ECO:0000256" key="6">
    <source>
        <dbReference type="SAM" id="MobiDB-lite"/>
    </source>
</evidence>
<dbReference type="InterPro" id="IPR057302">
    <property type="entry name" value="Rrp5_S1"/>
</dbReference>
<feature type="compositionally biased region" description="Acidic residues" evidence="6">
    <location>
        <begin position="1192"/>
        <end position="1206"/>
    </location>
</feature>
<dbReference type="Pfam" id="PF00575">
    <property type="entry name" value="S1"/>
    <property type="match status" value="3"/>
</dbReference>
<comment type="subunit">
    <text evidence="2">Associated with the spliceosome.</text>
</comment>
<accession>G4TB41</accession>